<evidence type="ECO:0000313" key="2">
    <source>
        <dbReference type="Proteomes" id="UP000492821"/>
    </source>
</evidence>
<dbReference type="Proteomes" id="UP000492821">
    <property type="component" value="Unassembled WGS sequence"/>
</dbReference>
<name>A0A7E4VUC8_PANRE</name>
<evidence type="ECO:0000313" key="3">
    <source>
        <dbReference type="WBParaSite" id="Pan_g3350.t1"/>
    </source>
</evidence>
<organism evidence="2 3">
    <name type="scientific">Panagrellus redivivus</name>
    <name type="common">Microworm</name>
    <dbReference type="NCBI Taxonomy" id="6233"/>
    <lineage>
        <taxon>Eukaryota</taxon>
        <taxon>Metazoa</taxon>
        <taxon>Ecdysozoa</taxon>
        <taxon>Nematoda</taxon>
        <taxon>Chromadorea</taxon>
        <taxon>Rhabditida</taxon>
        <taxon>Tylenchina</taxon>
        <taxon>Panagrolaimomorpha</taxon>
        <taxon>Panagrolaimoidea</taxon>
        <taxon>Panagrolaimidae</taxon>
        <taxon>Panagrellus</taxon>
    </lineage>
</organism>
<reference evidence="2" key="1">
    <citation type="journal article" date="2013" name="Genetics">
        <title>The draft genome and transcriptome of Panagrellus redivivus are shaped by the harsh demands of a free-living lifestyle.</title>
        <authorList>
            <person name="Srinivasan J."/>
            <person name="Dillman A.R."/>
            <person name="Macchietto M.G."/>
            <person name="Heikkinen L."/>
            <person name="Lakso M."/>
            <person name="Fracchia K.M."/>
            <person name="Antoshechkin I."/>
            <person name="Mortazavi A."/>
            <person name="Wong G."/>
            <person name="Sternberg P.W."/>
        </authorList>
    </citation>
    <scope>NUCLEOTIDE SEQUENCE [LARGE SCALE GENOMIC DNA]</scope>
    <source>
        <strain evidence="2">MT8872</strain>
    </source>
</reference>
<dbReference type="AlphaFoldDB" id="A0A7E4VUC8"/>
<feature type="region of interest" description="Disordered" evidence="1">
    <location>
        <begin position="1"/>
        <end position="75"/>
    </location>
</feature>
<evidence type="ECO:0000256" key="1">
    <source>
        <dbReference type="SAM" id="MobiDB-lite"/>
    </source>
</evidence>
<sequence length="75" mass="8046">PLPADTTSMPIPRFPPGLPLDFSEGQESTAYNPKFGDESEEKPAEDADKSTSPPANPRENATPSTEESIETVDVN</sequence>
<reference evidence="3" key="2">
    <citation type="submission" date="2020-10" db="UniProtKB">
        <authorList>
            <consortium name="WormBaseParasite"/>
        </authorList>
    </citation>
    <scope>IDENTIFICATION</scope>
</reference>
<dbReference type="WBParaSite" id="Pan_g3350.t1">
    <property type="protein sequence ID" value="Pan_g3350.t1"/>
    <property type="gene ID" value="Pan_g3350"/>
</dbReference>
<protein>
    <submittedName>
        <fullName evidence="3">Acp7</fullName>
    </submittedName>
</protein>
<accession>A0A7E4VUC8</accession>
<proteinExistence type="predicted"/>
<keyword evidence="2" id="KW-1185">Reference proteome</keyword>
<feature type="compositionally biased region" description="Basic and acidic residues" evidence="1">
    <location>
        <begin position="35"/>
        <end position="49"/>
    </location>
</feature>